<sequence>MLHIHMAEVCVEGHYWCETLVYGEIQSFSILLKKIELPNTLRITNSDSKQMSYGTESIALDLICTVISGIPKETLSWMFNGEVLVSDNSTDSLKYTIIPDRTFDYRVYTCQADSRYLKTPLIRNITLNIDYPPDVFAIDYNNGTLFCNATGNPGIHNYSQWEHRSSNNKHIRYLDGRQNGYLLIPNLNGLPWFCKSGTYICSAENGITNNHRLYSTGSIHVEFEGTPECILNDFYGYGVLGLNAEISIEVYCVPKYDAFHWKTSDVNITNSSTKYFIKVAETHLETVRNYMHIHVARWKFSLIIYDLNQDDFEYYTLQVRNQNGNTFCGFRLKHTSK</sequence>
<dbReference type="InterPro" id="IPR036179">
    <property type="entry name" value="Ig-like_dom_sf"/>
</dbReference>
<proteinExistence type="predicted"/>
<dbReference type="InterPro" id="IPR051275">
    <property type="entry name" value="Cell_adhesion_signaling"/>
</dbReference>
<evidence type="ECO:0000256" key="3">
    <source>
        <dbReference type="ARBA" id="ARBA00023157"/>
    </source>
</evidence>
<gene>
    <name evidence="7" type="ORF">MGAL_10B025235</name>
</gene>
<feature type="domain" description="Ig-like" evidence="6">
    <location>
        <begin position="38"/>
        <end position="126"/>
    </location>
</feature>
<dbReference type="PANTHER" id="PTHR11640:SF31">
    <property type="entry name" value="IRREGULAR CHIASM C-ROUGHEST PROTEIN-RELATED"/>
    <property type="match status" value="1"/>
</dbReference>
<dbReference type="GO" id="GO:0005886">
    <property type="term" value="C:plasma membrane"/>
    <property type="evidence" value="ECO:0007669"/>
    <property type="project" value="TreeGrafter"/>
</dbReference>
<keyword evidence="4" id="KW-0325">Glycoprotein</keyword>
<dbReference type="PROSITE" id="PS50835">
    <property type="entry name" value="IG_LIKE"/>
    <property type="match status" value="1"/>
</dbReference>
<dbReference type="OrthoDB" id="6143670at2759"/>
<keyword evidence="3" id="KW-1015">Disulfide bond</keyword>
<dbReference type="Gene3D" id="2.60.40.10">
    <property type="entry name" value="Immunoglobulins"/>
    <property type="match status" value="3"/>
</dbReference>
<dbReference type="Proteomes" id="UP000596742">
    <property type="component" value="Unassembled WGS sequence"/>
</dbReference>
<dbReference type="InterPro" id="IPR013783">
    <property type="entry name" value="Ig-like_fold"/>
</dbReference>
<accession>A0A8B6DDE9</accession>
<dbReference type="SUPFAM" id="SSF48726">
    <property type="entry name" value="Immunoglobulin"/>
    <property type="match status" value="2"/>
</dbReference>
<comment type="caution">
    <text evidence="7">The sequence shown here is derived from an EMBL/GenBank/DDBJ whole genome shotgun (WGS) entry which is preliminary data.</text>
</comment>
<keyword evidence="2" id="KW-0472">Membrane</keyword>
<dbReference type="EMBL" id="UYJE01003337">
    <property type="protein sequence ID" value="VDI18452.1"/>
    <property type="molecule type" value="Genomic_DNA"/>
</dbReference>
<evidence type="ECO:0000256" key="2">
    <source>
        <dbReference type="ARBA" id="ARBA00023136"/>
    </source>
</evidence>
<dbReference type="PANTHER" id="PTHR11640">
    <property type="entry name" value="NEPHRIN"/>
    <property type="match status" value="1"/>
</dbReference>
<comment type="subcellular location">
    <subcellularLocation>
        <location evidence="1">Membrane</location>
        <topology evidence="1">Single-pass type I membrane protein</topology>
    </subcellularLocation>
</comment>
<evidence type="ECO:0000256" key="1">
    <source>
        <dbReference type="ARBA" id="ARBA00004479"/>
    </source>
</evidence>
<evidence type="ECO:0000313" key="8">
    <source>
        <dbReference type="Proteomes" id="UP000596742"/>
    </source>
</evidence>
<dbReference type="InterPro" id="IPR007110">
    <property type="entry name" value="Ig-like_dom"/>
</dbReference>
<dbReference type="AlphaFoldDB" id="A0A8B6DDE9"/>
<reference evidence="7" key="1">
    <citation type="submission" date="2018-11" db="EMBL/GenBank/DDBJ databases">
        <authorList>
            <person name="Alioto T."/>
            <person name="Alioto T."/>
        </authorList>
    </citation>
    <scope>NUCLEOTIDE SEQUENCE</scope>
</reference>
<dbReference type="GO" id="GO:0005911">
    <property type="term" value="C:cell-cell junction"/>
    <property type="evidence" value="ECO:0007669"/>
    <property type="project" value="TreeGrafter"/>
</dbReference>
<evidence type="ECO:0000256" key="4">
    <source>
        <dbReference type="ARBA" id="ARBA00023180"/>
    </source>
</evidence>
<evidence type="ECO:0000256" key="5">
    <source>
        <dbReference type="ARBA" id="ARBA00023319"/>
    </source>
</evidence>
<evidence type="ECO:0000313" key="7">
    <source>
        <dbReference type="EMBL" id="VDI18452.1"/>
    </source>
</evidence>
<keyword evidence="5" id="KW-0393">Immunoglobulin domain</keyword>
<organism evidence="7 8">
    <name type="scientific">Mytilus galloprovincialis</name>
    <name type="common">Mediterranean mussel</name>
    <dbReference type="NCBI Taxonomy" id="29158"/>
    <lineage>
        <taxon>Eukaryota</taxon>
        <taxon>Metazoa</taxon>
        <taxon>Spiralia</taxon>
        <taxon>Lophotrochozoa</taxon>
        <taxon>Mollusca</taxon>
        <taxon>Bivalvia</taxon>
        <taxon>Autobranchia</taxon>
        <taxon>Pteriomorphia</taxon>
        <taxon>Mytilida</taxon>
        <taxon>Mytiloidea</taxon>
        <taxon>Mytilidae</taxon>
        <taxon>Mytilinae</taxon>
        <taxon>Mytilus</taxon>
    </lineage>
</organism>
<keyword evidence="8" id="KW-1185">Reference proteome</keyword>
<evidence type="ECO:0000259" key="6">
    <source>
        <dbReference type="PROSITE" id="PS50835"/>
    </source>
</evidence>
<name>A0A8B6DDE9_MYTGA</name>
<dbReference type="GO" id="GO:0098609">
    <property type="term" value="P:cell-cell adhesion"/>
    <property type="evidence" value="ECO:0007669"/>
    <property type="project" value="TreeGrafter"/>
</dbReference>
<dbReference type="GO" id="GO:0050839">
    <property type="term" value="F:cell adhesion molecule binding"/>
    <property type="evidence" value="ECO:0007669"/>
    <property type="project" value="TreeGrafter"/>
</dbReference>
<protein>
    <recommendedName>
        <fullName evidence="6">Ig-like domain-containing protein</fullName>
    </recommendedName>
</protein>